<dbReference type="Gene3D" id="1.10.630.10">
    <property type="entry name" value="Cytochrome P450"/>
    <property type="match status" value="1"/>
</dbReference>
<evidence type="ECO:0000256" key="11">
    <source>
        <dbReference type="ARBA" id="ARBA00022827"/>
    </source>
</evidence>
<dbReference type="GO" id="GO:0020037">
    <property type="term" value="F:heme binding"/>
    <property type="evidence" value="ECO:0007669"/>
    <property type="project" value="InterPro"/>
</dbReference>
<evidence type="ECO:0000256" key="2">
    <source>
        <dbReference type="ARBA" id="ARBA00001971"/>
    </source>
</evidence>
<dbReference type="PRINTS" id="PR00463">
    <property type="entry name" value="EP450I"/>
</dbReference>
<keyword evidence="15 17" id="KW-0503">Monooxygenase</keyword>
<dbReference type="InterPro" id="IPR050121">
    <property type="entry name" value="Cytochrome_P450_monoxygenase"/>
</dbReference>
<comment type="caution">
    <text evidence="18">The sequence shown here is derived from an EMBL/GenBank/DDBJ whole genome shotgun (WGS) entry which is preliminary data.</text>
</comment>
<keyword evidence="8" id="KW-0285">Flavoprotein</keyword>
<evidence type="ECO:0000256" key="10">
    <source>
        <dbReference type="ARBA" id="ARBA00022723"/>
    </source>
</evidence>
<keyword evidence="19" id="KW-1185">Reference proteome</keyword>
<dbReference type="GO" id="GO:0005506">
    <property type="term" value="F:iron ion binding"/>
    <property type="evidence" value="ECO:0007669"/>
    <property type="project" value="InterPro"/>
</dbReference>
<comment type="cofactor">
    <cofactor evidence="1">
        <name>FMN</name>
        <dbReference type="ChEBI" id="CHEBI:58210"/>
    </cofactor>
</comment>
<organism evidence="18 19">
    <name type="scientific">Nocardia puris</name>
    <dbReference type="NCBI Taxonomy" id="208602"/>
    <lineage>
        <taxon>Bacteria</taxon>
        <taxon>Bacillati</taxon>
        <taxon>Actinomycetota</taxon>
        <taxon>Actinomycetes</taxon>
        <taxon>Mycobacteriales</taxon>
        <taxon>Nocardiaceae</taxon>
        <taxon>Nocardia</taxon>
    </lineage>
</organism>
<comment type="similarity">
    <text evidence="4">In the N-terminal section; belongs to the cytochrome P450 family.</text>
</comment>
<comment type="cofactor">
    <cofactor evidence="2 16">
        <name>heme</name>
        <dbReference type="ChEBI" id="CHEBI:30413"/>
    </cofactor>
</comment>
<evidence type="ECO:0000256" key="14">
    <source>
        <dbReference type="ARBA" id="ARBA00023004"/>
    </source>
</evidence>
<evidence type="ECO:0000256" key="12">
    <source>
        <dbReference type="ARBA" id="ARBA00022857"/>
    </source>
</evidence>
<keyword evidence="6" id="KW-0813">Transport</keyword>
<keyword evidence="14 16" id="KW-0408">Iron</keyword>
<evidence type="ECO:0000313" key="18">
    <source>
        <dbReference type="EMBL" id="RBO91502.1"/>
    </source>
</evidence>
<proteinExistence type="inferred from homology"/>
<dbReference type="RefSeq" id="WP_067503164.1">
    <property type="nucleotide sequence ID" value="NZ_QNRE01000004.1"/>
</dbReference>
<evidence type="ECO:0000256" key="8">
    <source>
        <dbReference type="ARBA" id="ARBA00022630"/>
    </source>
</evidence>
<evidence type="ECO:0000256" key="7">
    <source>
        <dbReference type="ARBA" id="ARBA00022617"/>
    </source>
</evidence>
<evidence type="ECO:0000256" key="4">
    <source>
        <dbReference type="ARBA" id="ARBA00010018"/>
    </source>
</evidence>
<evidence type="ECO:0000256" key="15">
    <source>
        <dbReference type="ARBA" id="ARBA00023033"/>
    </source>
</evidence>
<dbReference type="InterPro" id="IPR001128">
    <property type="entry name" value="Cyt_P450"/>
</dbReference>
<evidence type="ECO:0000256" key="3">
    <source>
        <dbReference type="ARBA" id="ARBA00001974"/>
    </source>
</evidence>
<feature type="binding site" description="axial binding residue" evidence="16">
    <location>
        <position position="410"/>
    </location>
    <ligand>
        <name>heme</name>
        <dbReference type="ChEBI" id="CHEBI:30413"/>
    </ligand>
    <ligandPart>
        <name>Fe</name>
        <dbReference type="ChEBI" id="CHEBI:18248"/>
    </ligandPart>
</feature>
<comment type="similarity">
    <text evidence="5 17">Belongs to the cytochrome P450 family.</text>
</comment>
<dbReference type="AlphaFoldDB" id="A0A366DN51"/>
<dbReference type="FunFam" id="1.10.630.10:FF:000040">
    <property type="entry name" value="Bifunctional cytochrome P450/NADPH--P450 reductase"/>
    <property type="match status" value="1"/>
</dbReference>
<evidence type="ECO:0000256" key="16">
    <source>
        <dbReference type="PIRSR" id="PIRSR602401-1"/>
    </source>
</evidence>
<dbReference type="PANTHER" id="PTHR24305">
    <property type="entry name" value="CYTOCHROME P450"/>
    <property type="match status" value="1"/>
</dbReference>
<dbReference type="EMBL" id="QNRE01000004">
    <property type="protein sequence ID" value="RBO91502.1"/>
    <property type="molecule type" value="Genomic_DNA"/>
</dbReference>
<accession>A0A366DN51</accession>
<reference evidence="18 19" key="1">
    <citation type="submission" date="2018-06" db="EMBL/GenBank/DDBJ databases">
        <title>Genomic Encyclopedia of Type Strains, Phase IV (KMG-IV): sequencing the most valuable type-strain genomes for metagenomic binning, comparative biology and taxonomic classification.</title>
        <authorList>
            <person name="Goeker M."/>
        </authorList>
    </citation>
    <scope>NUCLEOTIDE SEQUENCE [LARGE SCALE GENOMIC DNA]</scope>
    <source>
        <strain evidence="18 19">DSM 44599</strain>
    </source>
</reference>
<name>A0A366DN51_9NOCA</name>
<evidence type="ECO:0000256" key="6">
    <source>
        <dbReference type="ARBA" id="ARBA00022448"/>
    </source>
</evidence>
<dbReference type="PANTHER" id="PTHR24305:SF166">
    <property type="entry name" value="CYTOCHROME P450 12A4, MITOCHONDRIAL-RELATED"/>
    <property type="match status" value="1"/>
</dbReference>
<dbReference type="Pfam" id="PF00067">
    <property type="entry name" value="p450"/>
    <property type="match status" value="1"/>
</dbReference>
<keyword evidence="13 17" id="KW-0560">Oxidoreductase</keyword>
<dbReference type="OrthoDB" id="7376058at2"/>
<keyword evidence="10 16" id="KW-0479">Metal-binding</keyword>
<evidence type="ECO:0000256" key="13">
    <source>
        <dbReference type="ARBA" id="ARBA00023002"/>
    </source>
</evidence>
<dbReference type="InterPro" id="IPR017972">
    <property type="entry name" value="Cyt_P450_CS"/>
</dbReference>
<evidence type="ECO:0000313" key="19">
    <source>
        <dbReference type="Proteomes" id="UP000252586"/>
    </source>
</evidence>
<keyword evidence="11" id="KW-0274">FAD</keyword>
<sequence length="461" mass="52390">MTRVSEHRATPLPHPRWRLPWLGDVLTVNPVRPTQASMADARRYGPIFERRIAGYPIVVVSGPDLIAEINDERHWTKNVGVLFKLMRPIVRDGLFTAYNHEPNWSRAHHILASAFTQEAMRGYHRTMAGAVSDLLEHWTARAGEWIDIADSANRFTLEVIGRAGFSYSFDSFTRGDEHPFVAAMGRGLRHINRNANLPPALHNLPRARAAQHRRDIAFAHGLVDEVIARRRREDPDGTADLLGLMLNSADPVTGERLDEINIRHQILTFLVAGHETSAGALAFALHFLAANPGIAARARAEVDERGSGGELEYADVGKLRYLRRVVDETLRLWPIAPGYFREARHDVTIGDGKYSFAEGDWVFVLTLQAHRDPVWGSDHDEFDPDRFLPENLRRLGPHIYKPFGTGERACIGRQFAYHEILLALAHILRTFTFEPDPRYRLKVREQITLKPDGFRLRLHPR</sequence>
<dbReference type="Proteomes" id="UP000252586">
    <property type="component" value="Unassembled WGS sequence"/>
</dbReference>
<dbReference type="InterPro" id="IPR036396">
    <property type="entry name" value="Cyt_P450_sf"/>
</dbReference>
<dbReference type="PROSITE" id="PS00086">
    <property type="entry name" value="CYTOCHROME_P450"/>
    <property type="match status" value="1"/>
</dbReference>
<dbReference type="InterPro" id="IPR002401">
    <property type="entry name" value="Cyt_P450_E_grp-I"/>
</dbReference>
<evidence type="ECO:0000256" key="9">
    <source>
        <dbReference type="ARBA" id="ARBA00022643"/>
    </source>
</evidence>
<keyword evidence="7 16" id="KW-0349">Heme</keyword>
<dbReference type="CDD" id="cd11068">
    <property type="entry name" value="CYP120A1"/>
    <property type="match status" value="1"/>
</dbReference>
<evidence type="ECO:0000256" key="5">
    <source>
        <dbReference type="ARBA" id="ARBA00010617"/>
    </source>
</evidence>
<dbReference type="STRING" id="1210090.GCA_001613185_00734"/>
<keyword evidence="9" id="KW-0288">FMN</keyword>
<evidence type="ECO:0000256" key="17">
    <source>
        <dbReference type="RuleBase" id="RU000461"/>
    </source>
</evidence>
<dbReference type="PRINTS" id="PR00385">
    <property type="entry name" value="P450"/>
</dbReference>
<dbReference type="GO" id="GO:0004497">
    <property type="term" value="F:monooxygenase activity"/>
    <property type="evidence" value="ECO:0007669"/>
    <property type="project" value="UniProtKB-KW"/>
</dbReference>
<evidence type="ECO:0000256" key="1">
    <source>
        <dbReference type="ARBA" id="ARBA00001917"/>
    </source>
</evidence>
<comment type="cofactor">
    <cofactor evidence="3">
        <name>FAD</name>
        <dbReference type="ChEBI" id="CHEBI:57692"/>
    </cofactor>
</comment>
<protein>
    <submittedName>
        <fullName evidence="18">Unspecific monooxygenase</fullName>
    </submittedName>
</protein>
<keyword evidence="12" id="KW-0521">NADP</keyword>
<dbReference type="GO" id="GO:0016705">
    <property type="term" value="F:oxidoreductase activity, acting on paired donors, with incorporation or reduction of molecular oxygen"/>
    <property type="evidence" value="ECO:0007669"/>
    <property type="project" value="InterPro"/>
</dbReference>
<dbReference type="SUPFAM" id="SSF48264">
    <property type="entry name" value="Cytochrome P450"/>
    <property type="match status" value="1"/>
</dbReference>
<gene>
    <name evidence="18" type="ORF">DFR74_104204</name>
</gene>